<dbReference type="InterPro" id="IPR011055">
    <property type="entry name" value="Dup_hybrid_motif"/>
</dbReference>
<dbReference type="SUPFAM" id="SSF51261">
    <property type="entry name" value="Duplicated hybrid motif"/>
    <property type="match status" value="1"/>
</dbReference>
<dbReference type="InterPro" id="IPR050570">
    <property type="entry name" value="Cell_wall_metabolism_enzyme"/>
</dbReference>
<dbReference type="Proteomes" id="UP000034837">
    <property type="component" value="Unassembled WGS sequence"/>
</dbReference>
<dbReference type="CDD" id="cd12797">
    <property type="entry name" value="M23_peptidase"/>
    <property type="match status" value="1"/>
</dbReference>
<organism evidence="2 3">
    <name type="scientific">Candidatus Magasanikbacteria bacterium GW2011_GWA2_42_32</name>
    <dbReference type="NCBI Taxonomy" id="1619039"/>
    <lineage>
        <taxon>Bacteria</taxon>
        <taxon>Candidatus Magasanikiibacteriota</taxon>
    </lineage>
</organism>
<accession>A0A0G1A310</accession>
<dbReference type="CDD" id="cd00118">
    <property type="entry name" value="LysM"/>
    <property type="match status" value="2"/>
</dbReference>
<evidence type="ECO:0000313" key="2">
    <source>
        <dbReference type="EMBL" id="KKS55370.1"/>
    </source>
</evidence>
<feature type="domain" description="LysM" evidence="1">
    <location>
        <begin position="133"/>
        <end position="177"/>
    </location>
</feature>
<dbReference type="Gene3D" id="2.70.70.10">
    <property type="entry name" value="Glucose Permease (Domain IIA)"/>
    <property type="match status" value="1"/>
</dbReference>
<dbReference type="InterPro" id="IPR016047">
    <property type="entry name" value="M23ase_b-sheet_dom"/>
</dbReference>
<sequence>MLVLLLIFFIPKTSVFASEGFFLYASYSPKPNSAIIFTNQTGGIERPIMQYQILDNAILAINQSLSENQSIGGNELGFRNQIDTYVVKQGDTLSLIAARFDLRIDTLLWANNLTIRDTISINDKLKILPVDGIRYIVKQGDNISSIAELYQAAPEDIIEFNDLDQNGFIIKGQLLIIPGGKPAPRSISGNNFYVSNSLPKIINQFANPVPGARLSQGLHYNNAVDLAKTCGSSVLSSMNGIVSIADAVGWNGGFGQYIIINHDNGIRTAYGHLSNILVIPEQKVLSGQIIGLVGNTGYSTGCHTHFEVRGAENPFGNY</sequence>
<dbReference type="PANTHER" id="PTHR21666">
    <property type="entry name" value="PEPTIDASE-RELATED"/>
    <property type="match status" value="1"/>
</dbReference>
<dbReference type="GO" id="GO:0004222">
    <property type="term" value="F:metalloendopeptidase activity"/>
    <property type="evidence" value="ECO:0007669"/>
    <property type="project" value="TreeGrafter"/>
</dbReference>
<dbReference type="Pfam" id="PF01476">
    <property type="entry name" value="LysM"/>
    <property type="match status" value="2"/>
</dbReference>
<dbReference type="Gene3D" id="3.10.350.10">
    <property type="entry name" value="LysM domain"/>
    <property type="match status" value="2"/>
</dbReference>
<evidence type="ECO:0000259" key="1">
    <source>
        <dbReference type="PROSITE" id="PS51782"/>
    </source>
</evidence>
<proteinExistence type="predicted"/>
<feature type="domain" description="LysM" evidence="1">
    <location>
        <begin position="83"/>
        <end position="127"/>
    </location>
</feature>
<dbReference type="InterPro" id="IPR036779">
    <property type="entry name" value="LysM_dom_sf"/>
</dbReference>
<dbReference type="SMART" id="SM00257">
    <property type="entry name" value="LysM"/>
    <property type="match status" value="2"/>
</dbReference>
<dbReference type="InterPro" id="IPR018392">
    <property type="entry name" value="LysM"/>
</dbReference>
<reference evidence="2 3" key="1">
    <citation type="journal article" date="2015" name="Nature">
        <title>rRNA introns, odd ribosomes, and small enigmatic genomes across a large radiation of phyla.</title>
        <authorList>
            <person name="Brown C.T."/>
            <person name="Hug L.A."/>
            <person name="Thomas B.C."/>
            <person name="Sharon I."/>
            <person name="Castelle C.J."/>
            <person name="Singh A."/>
            <person name="Wilkins M.J."/>
            <person name="Williams K.H."/>
            <person name="Banfield J.F."/>
        </authorList>
    </citation>
    <scope>NUCLEOTIDE SEQUENCE [LARGE SCALE GENOMIC DNA]</scope>
</reference>
<evidence type="ECO:0000313" key="3">
    <source>
        <dbReference type="Proteomes" id="UP000034837"/>
    </source>
</evidence>
<dbReference type="SUPFAM" id="SSF54106">
    <property type="entry name" value="LysM domain"/>
    <property type="match status" value="1"/>
</dbReference>
<dbReference type="Pfam" id="PF01551">
    <property type="entry name" value="Peptidase_M23"/>
    <property type="match status" value="1"/>
</dbReference>
<comment type="caution">
    <text evidence="2">The sequence shown here is derived from an EMBL/GenBank/DDBJ whole genome shotgun (WGS) entry which is preliminary data.</text>
</comment>
<dbReference type="EMBL" id="LCDO01000026">
    <property type="protein sequence ID" value="KKS55370.1"/>
    <property type="molecule type" value="Genomic_DNA"/>
</dbReference>
<dbReference type="PROSITE" id="PS51782">
    <property type="entry name" value="LYSM"/>
    <property type="match status" value="2"/>
</dbReference>
<protein>
    <submittedName>
        <fullName evidence="2">Peptidase M23 family protein</fullName>
    </submittedName>
</protein>
<dbReference type="PANTHER" id="PTHR21666:SF270">
    <property type="entry name" value="MUREIN HYDROLASE ACTIVATOR ENVC"/>
    <property type="match status" value="1"/>
</dbReference>
<gene>
    <name evidence="2" type="ORF">UV20_C0026G0001</name>
</gene>
<name>A0A0G1A310_9BACT</name>
<dbReference type="AlphaFoldDB" id="A0A0G1A310"/>